<reference evidence="3 4" key="1">
    <citation type="submission" date="2019-06" db="EMBL/GenBank/DDBJ databases">
        <title>Sorghum-associated microbial communities from plants grown in Nebraska, USA.</title>
        <authorList>
            <person name="Schachtman D."/>
        </authorList>
    </citation>
    <scope>NUCLEOTIDE SEQUENCE [LARGE SCALE GENOMIC DNA]</scope>
    <source>
        <strain evidence="3 4">1225</strain>
    </source>
</reference>
<keyword evidence="4" id="KW-1185">Reference proteome</keyword>
<dbReference type="GO" id="GO:0005975">
    <property type="term" value="P:carbohydrate metabolic process"/>
    <property type="evidence" value="ECO:0007669"/>
    <property type="project" value="InterPro"/>
</dbReference>
<proteinExistence type="predicted"/>
<dbReference type="Gene3D" id="3.20.20.370">
    <property type="entry name" value="Glycoside hydrolase/deacetylase"/>
    <property type="match status" value="1"/>
</dbReference>
<dbReference type="AlphaFoldDB" id="A0A561Q894"/>
<dbReference type="Pfam" id="PF04748">
    <property type="entry name" value="Polysacc_deac_2"/>
    <property type="match status" value="1"/>
</dbReference>
<evidence type="ECO:0008006" key="5">
    <source>
        <dbReference type="Google" id="ProtNLM"/>
    </source>
</evidence>
<dbReference type="InterPro" id="IPR006837">
    <property type="entry name" value="Divergent_DAC"/>
</dbReference>
<accession>A0A561Q894</accession>
<dbReference type="SUPFAM" id="SSF88713">
    <property type="entry name" value="Glycoside hydrolase/deacetylase"/>
    <property type="match status" value="1"/>
</dbReference>
<feature type="compositionally biased region" description="Polar residues" evidence="1">
    <location>
        <begin position="67"/>
        <end position="106"/>
    </location>
</feature>
<evidence type="ECO:0000256" key="2">
    <source>
        <dbReference type="SAM" id="Phobius"/>
    </source>
</evidence>
<evidence type="ECO:0000313" key="4">
    <source>
        <dbReference type="Proteomes" id="UP000320653"/>
    </source>
</evidence>
<comment type="caution">
    <text evidence="3">The sequence shown here is derived from an EMBL/GenBank/DDBJ whole genome shotgun (WGS) entry which is preliminary data.</text>
</comment>
<protein>
    <recommendedName>
        <fullName evidence="5">Divergent polysaccharide deacetylase</fullName>
    </recommendedName>
</protein>
<feature type="region of interest" description="Disordered" evidence="1">
    <location>
        <begin position="64"/>
        <end position="162"/>
    </location>
</feature>
<dbReference type="Proteomes" id="UP000320653">
    <property type="component" value="Unassembled WGS sequence"/>
</dbReference>
<dbReference type="PANTHER" id="PTHR30105:SF2">
    <property type="entry name" value="DIVERGENT POLYSACCHARIDE DEACETYLASE SUPERFAMILY"/>
    <property type="match status" value="1"/>
</dbReference>
<evidence type="ECO:0000256" key="1">
    <source>
        <dbReference type="SAM" id="MobiDB-lite"/>
    </source>
</evidence>
<evidence type="ECO:0000313" key="3">
    <source>
        <dbReference type="EMBL" id="TWF46575.1"/>
    </source>
</evidence>
<organism evidence="3 4">
    <name type="scientific">Neorhizobium alkalisoli</name>
    <dbReference type="NCBI Taxonomy" id="528178"/>
    <lineage>
        <taxon>Bacteria</taxon>
        <taxon>Pseudomonadati</taxon>
        <taxon>Pseudomonadota</taxon>
        <taxon>Alphaproteobacteria</taxon>
        <taxon>Hyphomicrobiales</taxon>
        <taxon>Rhizobiaceae</taxon>
        <taxon>Rhizobium/Agrobacterium group</taxon>
        <taxon>Neorhizobium</taxon>
    </lineage>
</organism>
<dbReference type="InterPro" id="IPR011330">
    <property type="entry name" value="Glyco_hydro/deAcase_b/a-brl"/>
</dbReference>
<dbReference type="PANTHER" id="PTHR30105">
    <property type="entry name" value="UNCHARACTERIZED YIBQ-RELATED"/>
    <property type="match status" value="1"/>
</dbReference>
<keyword evidence="2" id="KW-1133">Transmembrane helix</keyword>
<dbReference type="EMBL" id="VIWP01000013">
    <property type="protein sequence ID" value="TWF46575.1"/>
    <property type="molecule type" value="Genomic_DNA"/>
</dbReference>
<gene>
    <name evidence="3" type="ORF">FHW37_11321</name>
</gene>
<dbReference type="CDD" id="cd10936">
    <property type="entry name" value="CE4_DAC2"/>
    <property type="match status" value="1"/>
</dbReference>
<keyword evidence="2" id="KW-0472">Membrane</keyword>
<dbReference type="PROSITE" id="PS51257">
    <property type="entry name" value="PROKAR_LIPOPROTEIN"/>
    <property type="match status" value="1"/>
</dbReference>
<name>A0A561Q894_9HYPH</name>
<feature type="region of interest" description="Disordered" evidence="1">
    <location>
        <begin position="1"/>
        <end position="20"/>
    </location>
</feature>
<feature type="transmembrane region" description="Helical" evidence="2">
    <location>
        <begin position="26"/>
        <end position="47"/>
    </location>
</feature>
<keyword evidence="2" id="KW-0812">Transmembrane</keyword>
<sequence length="400" mass="42983">MGRDLGSDLHAPLGQDRQAGRRHNTWLSASLVFGCMAVGAVLVLSLYAMRGDDKLKQVAAVAKTEQAPATASDNRPTSSHNDPSGMPRSNPNSGANIERTLTNDGSVVTKYTPRQRDGKGPILIDAQRIGQDPRVAAQPNEALLEDSPDGRLPIIGPDGTRPMDQYARPWSGARGTRIAIVVGGLGLSQTGTQRAIQQLPPSVTFGMAASGNSLQRWMQEARRTGHELLIQVPLEPFDYPANDPGPGTLLIKSSVKDNLSRLHLAMGEITNYTGIMNYLGGRYLSDAGALEPMLKDLSKRGLLFLDDGTSAQSKTAVVAKALQLPHAFGDLTLDDQLQKDAILKKLDELERIAQRRGQAIGVASAFDESIDAIREWSEEATQRGIEIVGISALARDSVDP</sequence>